<reference evidence="2 3" key="1">
    <citation type="journal article" date="2020" name="Cell">
        <title>Large-Scale Comparative Analyses of Tick Genomes Elucidate Their Genetic Diversity and Vector Capacities.</title>
        <authorList>
            <consortium name="Tick Genome and Microbiome Consortium (TIGMIC)"/>
            <person name="Jia N."/>
            <person name="Wang J."/>
            <person name="Shi W."/>
            <person name="Du L."/>
            <person name="Sun Y."/>
            <person name="Zhan W."/>
            <person name="Jiang J.F."/>
            <person name="Wang Q."/>
            <person name="Zhang B."/>
            <person name="Ji P."/>
            <person name="Bell-Sakyi L."/>
            <person name="Cui X.M."/>
            <person name="Yuan T.T."/>
            <person name="Jiang B.G."/>
            <person name="Yang W.F."/>
            <person name="Lam T.T."/>
            <person name="Chang Q.C."/>
            <person name="Ding S.J."/>
            <person name="Wang X.J."/>
            <person name="Zhu J.G."/>
            <person name="Ruan X.D."/>
            <person name="Zhao L."/>
            <person name="Wei J.T."/>
            <person name="Ye R.Z."/>
            <person name="Que T.C."/>
            <person name="Du C.H."/>
            <person name="Zhou Y.H."/>
            <person name="Cheng J.X."/>
            <person name="Dai P.F."/>
            <person name="Guo W.B."/>
            <person name="Han X.H."/>
            <person name="Huang E.J."/>
            <person name="Li L.F."/>
            <person name="Wei W."/>
            <person name="Gao Y.C."/>
            <person name="Liu J.Z."/>
            <person name="Shao H.Z."/>
            <person name="Wang X."/>
            <person name="Wang C.C."/>
            <person name="Yang T.C."/>
            <person name="Huo Q.B."/>
            <person name="Li W."/>
            <person name="Chen H.Y."/>
            <person name="Chen S.E."/>
            <person name="Zhou L.G."/>
            <person name="Ni X.B."/>
            <person name="Tian J.H."/>
            <person name="Sheng Y."/>
            <person name="Liu T."/>
            <person name="Pan Y.S."/>
            <person name="Xia L.Y."/>
            <person name="Li J."/>
            <person name="Zhao F."/>
            <person name="Cao W.C."/>
        </authorList>
    </citation>
    <scope>NUCLEOTIDE SEQUENCE [LARGE SCALE GENOMIC DNA]</scope>
    <source>
        <strain evidence="2">HaeL-2018</strain>
    </source>
</reference>
<dbReference type="OMA" id="GINRDWM"/>
<dbReference type="PANTHER" id="PTHR33395">
    <property type="entry name" value="TRANSCRIPTASE, PUTATIVE-RELATED-RELATED"/>
    <property type="match status" value="1"/>
</dbReference>
<evidence type="ECO:0000313" key="3">
    <source>
        <dbReference type="Proteomes" id="UP000821853"/>
    </source>
</evidence>
<sequence length="148" mass="15996">MTELHAALASANPRSAPGLNNVTVVELRNHPESSVHLRLDGINRDWMTGTFPGAWRDSLVKPIPKLGKPPNDLANLRHISLTSNLCKLFQRMVLERFSWPLKKTAVLLASSWLPARPTHPGYSPHSASPGPQCSLSSTDTNCGGGGCP</sequence>
<protein>
    <recommendedName>
        <fullName evidence="4">Reverse transcriptase</fullName>
    </recommendedName>
</protein>
<feature type="compositionally biased region" description="Polar residues" evidence="1">
    <location>
        <begin position="125"/>
        <end position="141"/>
    </location>
</feature>
<name>A0A9J6H7G3_HAELO</name>
<evidence type="ECO:0008006" key="4">
    <source>
        <dbReference type="Google" id="ProtNLM"/>
    </source>
</evidence>
<accession>A0A9J6H7G3</accession>
<dbReference type="EMBL" id="JABSTR010000139">
    <property type="protein sequence ID" value="KAH9382668.1"/>
    <property type="molecule type" value="Genomic_DNA"/>
</dbReference>
<evidence type="ECO:0000256" key="1">
    <source>
        <dbReference type="SAM" id="MobiDB-lite"/>
    </source>
</evidence>
<gene>
    <name evidence="2" type="ORF">HPB48_023222</name>
</gene>
<dbReference type="Proteomes" id="UP000821853">
    <property type="component" value="Unassembled WGS sequence"/>
</dbReference>
<feature type="region of interest" description="Disordered" evidence="1">
    <location>
        <begin position="120"/>
        <end position="148"/>
    </location>
</feature>
<keyword evidence="3" id="KW-1185">Reference proteome</keyword>
<dbReference type="OrthoDB" id="6429725at2759"/>
<evidence type="ECO:0000313" key="2">
    <source>
        <dbReference type="EMBL" id="KAH9382668.1"/>
    </source>
</evidence>
<comment type="caution">
    <text evidence="2">The sequence shown here is derived from an EMBL/GenBank/DDBJ whole genome shotgun (WGS) entry which is preliminary data.</text>
</comment>
<dbReference type="VEuPathDB" id="VectorBase:HLOH_060144"/>
<dbReference type="AlphaFoldDB" id="A0A9J6H7G3"/>
<dbReference type="PANTHER" id="PTHR33395:SF22">
    <property type="entry name" value="REVERSE TRANSCRIPTASE DOMAIN-CONTAINING PROTEIN"/>
    <property type="match status" value="1"/>
</dbReference>
<proteinExistence type="predicted"/>
<organism evidence="2 3">
    <name type="scientific">Haemaphysalis longicornis</name>
    <name type="common">Bush tick</name>
    <dbReference type="NCBI Taxonomy" id="44386"/>
    <lineage>
        <taxon>Eukaryota</taxon>
        <taxon>Metazoa</taxon>
        <taxon>Ecdysozoa</taxon>
        <taxon>Arthropoda</taxon>
        <taxon>Chelicerata</taxon>
        <taxon>Arachnida</taxon>
        <taxon>Acari</taxon>
        <taxon>Parasitiformes</taxon>
        <taxon>Ixodida</taxon>
        <taxon>Ixodoidea</taxon>
        <taxon>Ixodidae</taxon>
        <taxon>Haemaphysalinae</taxon>
        <taxon>Haemaphysalis</taxon>
    </lineage>
</organism>